<reference evidence="3 4" key="1">
    <citation type="journal article" date="2022" name="ISME Commun">
        <title>Vulcanimicrobium alpinus gen. nov. sp. nov., the first cultivated representative of the candidate phylum 'Eremiobacterota', is a metabolically versatile aerobic anoxygenic phototroph.</title>
        <authorList>
            <person name="Yabe S."/>
            <person name="Muto K."/>
            <person name="Abe K."/>
            <person name="Yokota A."/>
            <person name="Staudigel H."/>
            <person name="Tebo B.M."/>
        </authorList>
    </citation>
    <scope>NUCLEOTIDE SEQUENCE [LARGE SCALE GENOMIC DNA]</scope>
    <source>
        <strain evidence="3 4">WC8-2</strain>
    </source>
</reference>
<organism evidence="3 4">
    <name type="scientific">Vulcanimicrobium alpinum</name>
    <dbReference type="NCBI Taxonomy" id="3016050"/>
    <lineage>
        <taxon>Bacteria</taxon>
        <taxon>Bacillati</taxon>
        <taxon>Vulcanimicrobiota</taxon>
        <taxon>Vulcanimicrobiia</taxon>
        <taxon>Vulcanimicrobiales</taxon>
        <taxon>Vulcanimicrobiaceae</taxon>
        <taxon>Vulcanimicrobium</taxon>
    </lineage>
</organism>
<evidence type="ECO:0000256" key="1">
    <source>
        <dbReference type="ARBA" id="ARBA00022801"/>
    </source>
</evidence>
<dbReference type="PANTHER" id="PTHR43540">
    <property type="entry name" value="PEROXYUREIDOACRYLATE/UREIDOACRYLATE AMIDOHYDROLASE-RELATED"/>
    <property type="match status" value="1"/>
</dbReference>
<keyword evidence="4" id="KW-1185">Reference proteome</keyword>
<dbReference type="AlphaFoldDB" id="A0AAN1XXV0"/>
<accession>A0AAN1XXV0</accession>
<evidence type="ECO:0000313" key="3">
    <source>
        <dbReference type="EMBL" id="BDE07397.1"/>
    </source>
</evidence>
<protein>
    <recommendedName>
        <fullName evidence="2">Isochorismatase-like domain-containing protein</fullName>
    </recommendedName>
</protein>
<dbReference type="Pfam" id="PF00857">
    <property type="entry name" value="Isochorismatase"/>
    <property type="match status" value="1"/>
</dbReference>
<keyword evidence="1" id="KW-0378">Hydrolase</keyword>
<feature type="domain" description="Isochorismatase-like" evidence="2">
    <location>
        <begin position="7"/>
        <end position="139"/>
    </location>
</feature>
<name>A0AAN1XXV0_UNVUL</name>
<evidence type="ECO:0000313" key="4">
    <source>
        <dbReference type="Proteomes" id="UP001317532"/>
    </source>
</evidence>
<dbReference type="Gene3D" id="3.40.50.850">
    <property type="entry name" value="Isochorismatase-like"/>
    <property type="match status" value="1"/>
</dbReference>
<dbReference type="InterPro" id="IPR036380">
    <property type="entry name" value="Isochorismatase-like_sf"/>
</dbReference>
<dbReference type="InterPro" id="IPR000868">
    <property type="entry name" value="Isochorismatase-like_dom"/>
</dbReference>
<dbReference type="RefSeq" id="WP_317994991.1">
    <property type="nucleotide sequence ID" value="NZ_AP025523.1"/>
</dbReference>
<dbReference type="PANTHER" id="PTHR43540:SF6">
    <property type="entry name" value="ISOCHORISMATASE-LIKE DOMAIN-CONTAINING PROTEIN"/>
    <property type="match status" value="1"/>
</dbReference>
<dbReference type="Proteomes" id="UP001317532">
    <property type="component" value="Chromosome"/>
</dbReference>
<proteinExistence type="predicted"/>
<sequence>MNAIRDLLLVVDAQPSRIGATMTRSAEQFEAAIGALVEAARMHGIPILVTAGALGERRAPLAAALAGEPVVWRSTVDAFAAPEVALALEGSGRWNVAIAGAASDIGVAIAARSARARGFNARWIPDACAATSTLAEIATVVSLAAEGIPAVPLGATIAGWQGDFAAEHGARTLELLAVPR</sequence>
<evidence type="ECO:0000259" key="2">
    <source>
        <dbReference type="Pfam" id="PF00857"/>
    </source>
</evidence>
<dbReference type="InterPro" id="IPR050272">
    <property type="entry name" value="Isochorismatase-like_hydrls"/>
</dbReference>
<dbReference type="SUPFAM" id="SSF52499">
    <property type="entry name" value="Isochorismatase-like hydrolases"/>
    <property type="match status" value="1"/>
</dbReference>
<gene>
    <name evidence="3" type="ORF">WPS_26730</name>
</gene>
<dbReference type="EMBL" id="AP025523">
    <property type="protein sequence ID" value="BDE07397.1"/>
    <property type="molecule type" value="Genomic_DNA"/>
</dbReference>
<dbReference type="GO" id="GO:0016787">
    <property type="term" value="F:hydrolase activity"/>
    <property type="evidence" value="ECO:0007669"/>
    <property type="project" value="UniProtKB-KW"/>
</dbReference>
<dbReference type="KEGG" id="vab:WPS_26730"/>